<dbReference type="RefSeq" id="XP_002585180.1">
    <property type="nucleotide sequence ID" value="XM_002585134.1"/>
</dbReference>
<proteinExistence type="predicted"/>
<reference evidence="3" key="1">
    <citation type="journal article" date="2009" name="Genome Res.">
        <title>Comparative genomic analyses of the human fungal pathogens Coccidioides and their relatives.</title>
        <authorList>
            <person name="Sharpton T.J."/>
            <person name="Stajich J.E."/>
            <person name="Rounsley S.D."/>
            <person name="Gardner M.J."/>
            <person name="Wortman J.R."/>
            <person name="Jordar V.S."/>
            <person name="Maiti R."/>
            <person name="Kodira C.D."/>
            <person name="Neafsey D.E."/>
            <person name="Zeng Q."/>
            <person name="Hung C.-Y."/>
            <person name="McMahan C."/>
            <person name="Muszewska A."/>
            <person name="Grynberg M."/>
            <person name="Mandel M.A."/>
            <person name="Kellner E.M."/>
            <person name="Barker B.M."/>
            <person name="Galgiani J.N."/>
            <person name="Orbach M.J."/>
            <person name="Kirkland T.N."/>
            <person name="Cole G.T."/>
            <person name="Henn M.R."/>
            <person name="Birren B.W."/>
            <person name="Taylor J.W."/>
        </authorList>
    </citation>
    <scope>NUCLEOTIDE SEQUENCE [LARGE SCALE GENOMIC DNA]</scope>
    <source>
        <strain evidence="3">UAMH 1704</strain>
    </source>
</reference>
<evidence type="ECO:0000313" key="2">
    <source>
        <dbReference type="EMBL" id="EEP81027.1"/>
    </source>
</evidence>
<dbReference type="OrthoDB" id="5083627at2759"/>
<sequence length="1124" mass="123919">MAVKTLSLSELRREFLGKDCLQGWDILVSYHTSVLNEILRQRASKIDGLTKIPEWPAVWVDPITSETVTSTVSISLSNPTISFKDSQASVVVTFHLTGESRRENSSAPDVLPPGLLLQLDTKLVDVRGTVAGSGAAAEIHTSPSENGEAPSRISILEPGTEHARAVAIDFRSGTITIVPETGVSLSEDQTVFVNCIATDIQEHFQKSVGLDCYLGSVSNKTATGTLSSLKPTTFSFSTIASDARTPGVLCMWIGVEGGAGNYTVPDEGLPLQMKINTTAYNPVPKDHTASIIFSHHIMANKFFLPALAASNMSNAKCETVLGNPGMKFLFNLPSLALHVDKVDELGSNILVKWHRKLDAVDFNMKDSSVWLEIGEKVAINWSHEVKLKWSFYRDPTFGNAETTQGDITMTFKVVESGDWKLAGNKVGFVIRFPEKFGITVVASEKSDLEKLFLESEQIPEEYKKISMEIPVADVELDSMDYFLTTNLVFPGYTSFVPGNPDNGLVVPRDTIITGEIKTWETKSDVTAKGAEVQSLPVSLEAANQIYGTNESANEPGVTALTKSTDVAAATEDILANVATPPVQSPPIQVITKPASQLPKDLLDPKGAFFRDITRASLDKESPLRATLRVLDQHGYGQVTEAEINQMLNVATPKVENKDPTTEVNKGRILQEGNAQSSLFSLNLFSGRYIIDGSSRELIVNAHTGRIKVDGVEAVPTFSTDPITHITTTTWNVPSKTYSVVFSSDILDDDTFQPNFTGKVNNDDISGKRRILDSKDKRILSANASDIITILGFSVGHTLTLIGLGLAIRWRPRDKIQQDPAQPELSRRVSREEAEKLLKQSEKAGAAKQEIIIELKDMLKDNSEHKADARASMADVEGVFMADVNKLLETESTRIRDSFQGEAVQQLAEGSGEAFEAQVTTINEMLRQRVETYVQQNISPSIHESLMVWKQVGIMTEGEIGEIAKNCLKPLIERQLADLTKKEAGKPSVAEAIVKYTAIEKHVLEREAVFKDIEAATRTASEVETGLNKTYTEKETAIKQKETAKDNEMDAERKKVLERQLETLKKELEAKKLEREAAAKDALEKSNRLKKERVELEKKQKNRDLERKKKIEAVEAALKKKHHHR</sequence>
<keyword evidence="1" id="KW-0175">Coiled coil</keyword>
<dbReference type="OMA" id="ANETIEH"/>
<dbReference type="Proteomes" id="UP000002058">
    <property type="component" value="Unassembled WGS sequence"/>
</dbReference>
<evidence type="ECO:0000313" key="3">
    <source>
        <dbReference type="Proteomes" id="UP000002058"/>
    </source>
</evidence>
<organism evidence="2 3">
    <name type="scientific">Uncinocarpus reesii (strain UAMH 1704)</name>
    <dbReference type="NCBI Taxonomy" id="336963"/>
    <lineage>
        <taxon>Eukaryota</taxon>
        <taxon>Fungi</taxon>
        <taxon>Dikarya</taxon>
        <taxon>Ascomycota</taxon>
        <taxon>Pezizomycotina</taxon>
        <taxon>Eurotiomycetes</taxon>
        <taxon>Eurotiomycetidae</taxon>
        <taxon>Onygenales</taxon>
        <taxon>Onygenaceae</taxon>
        <taxon>Uncinocarpus</taxon>
    </lineage>
</organism>
<dbReference type="AlphaFoldDB" id="C4JTT0"/>
<name>C4JTT0_UNCRE</name>
<dbReference type="GeneID" id="8443614"/>
<keyword evidence="3" id="KW-1185">Reference proteome</keyword>
<protein>
    <submittedName>
        <fullName evidence="2">Uncharacterized protein</fullName>
    </submittedName>
</protein>
<dbReference type="EMBL" id="CH476617">
    <property type="protein sequence ID" value="EEP81027.1"/>
    <property type="molecule type" value="Genomic_DNA"/>
</dbReference>
<dbReference type="KEGG" id="ure:UREG_05869"/>
<dbReference type="VEuPathDB" id="FungiDB:UREG_05869"/>
<dbReference type="HOGENOM" id="CLU_279937_0_0_1"/>
<feature type="coiled-coil region" evidence="1">
    <location>
        <begin position="1033"/>
        <end position="1110"/>
    </location>
</feature>
<accession>C4JTT0</accession>
<evidence type="ECO:0000256" key="1">
    <source>
        <dbReference type="SAM" id="Coils"/>
    </source>
</evidence>
<dbReference type="InParanoid" id="C4JTT0"/>
<gene>
    <name evidence="2" type="ORF">UREG_05869</name>
</gene>
<dbReference type="eggNOG" id="ENOG502TFUX">
    <property type="taxonomic scope" value="Eukaryota"/>
</dbReference>